<feature type="compositionally biased region" description="Basic and acidic residues" evidence="2">
    <location>
        <begin position="1444"/>
        <end position="1503"/>
    </location>
</feature>
<evidence type="ECO:0000313" key="4">
    <source>
        <dbReference type="EMBL" id="RIY38607.1"/>
    </source>
</evidence>
<dbReference type="Gene3D" id="3.40.50.300">
    <property type="entry name" value="P-loop containing nucleotide triphosphate hydrolases"/>
    <property type="match status" value="1"/>
</dbReference>
<proteinExistence type="predicted"/>
<feature type="region of interest" description="Disordered" evidence="2">
    <location>
        <begin position="322"/>
        <end position="360"/>
    </location>
</feature>
<sequence length="2224" mass="244721">MFKKKSSSSPLANTSQQTLASDQDFFADLDEFTDFAQITPQADEKVSASSAMSQNADVNSSTSQTTATTSKASSEIANLNYTPQYSPSTTVSYNLTRNSKKKVPSFINNLLNSTEDSATLTKVDEAKAPVAESNQNSTIVASTVASTLDKDNSLSSDTSLESSSKSKSQSNTTLTSSDNTTSNNSTSDSKKTLDLSLENDKVALDDNNVSLDDKYVSLDDKYVSLDGDKVSSNVVTLGESKDLSASKQSLKDKQGSANQQLYQQDTSLIDEIFGEANDTIVAGQPLAVDLANLTCSSYVVNQAEEIKVEPIVDTPYYQTVSNNEQTTKVEKSDEQSASATKDNRNELEDSTESKALNSSMNDEEDLIAALDKQFISPSLREDKADVLAETAEANTALDYSYEINVSQNVDTLVKDTPITQEEIVSNLEDLFGEEVLSATDADLVAVETQTTSVVENVDISLGEQVAAISDGVVDLAQVAKVNSNDSNSSGSKSDESKSNESNTIESLTTSLEQATTKSYNQTPKQTANNQIATDDSTKAEATTQAAKLSDEATLTSPFLATEAIPQVSKVAVSYYQPSAEQLAELEELDELNALYGVTSPEEVINKLIQAAQSKNNAKAVETEDLQGTIGATASTDASDKDLENLLEKLIKSGKDVETLVKTLKGQYNRTTVEHYQPQDEIYLTEVTSSSELDNNLESVQQTTLAKQSTDTQQAAVSHQSVESLQSEDAQQSENIQNVDDYFREEFGEEFEEEFIDAQDYNYTYDEFAEVNLPVSSQMQEQVNSQEKLSQANLVSTVTTQETYAIEDKSAAQDVFTAQEALVTQELLTTLSHVNSQLQKTLDFVASLPEEERKEYFDLVLEEIENSKRLADLDAQIQALSGEIEALEQQQEAYDSLVASDYTVSEQNSEQFAEQNREQFSTQGTEQLIAHSDLSQDSLFAQENSSKAYDDLEFSEDMSLDDLDLSSLGKYKPSVNAIAARLQQEVIDQANSQSTLSQSTLAADKQEQLGTLSPEAQAFLESILSNQELRDELLKTQVFNQLTLLNAQTTDTSQDLLYATGETNSVNSLNRLNSLDHQVSGQANAVDSANSNDLELDNLSDLDLESLSDELVISKESAISKDAPYVNPHNGMTLEESNAKFAQAKAYYAEAKKEEAYLEAALEKQDELASLFTLRANKKRQEAIADIEELNIGNASIVSLMLAEQKKEEQAESQRIAALREKYPYQVNDLDLPVEEEVVDNDGETVSVNDGEEVLAVNYSEGSLPVNEGEETVVISKEVEAGEEVAVKDEVAAREETAIKEEAAREEALNTGKEDGADSHASEQKLATFADLNDAFSLPIEQTTSSSSQLDLPQEKLAYEDLPLLSSRDGKEVSAINDKGEIDFSFLDTDKPNVIYQDPFSAEQRTKTASIFSRGIEEEENDLSRVESLVVKDQESSLSTNKTSITDRADQSGKSDKADKTTDISDQDDKAEIKADKANSDDKPEYQVDELEAKDSVGDKKENSQDSEIVDLFDFSQAEVSTATDDYSELEENIYVESAGEEETKSVYDSGSSNKADSSNTSTVDEAGDNSLISAKNTLGSVEEEETTTAPIVTESETKEATVSEATQNETSANKEALKENTSKEATANEASQKENNLSEASNSSRSVFNELADLDSSATAAAASAVSVKADSLDVTSVDLGTNSESYSSDEIGVSSGLDAQVEIVEGEVDKDEIAADTNPSSHNVDSLEPTTKAAETTNGLSQVFTAAAAGAFSLQNLMQKAQEQQSLPQPSKDLLLPSQIFDDDNKQLNDYVRFLRQNLDKETSRVQILERMKVAGAHRYEIALAPHEDPQRFIKDFNRRVDRRKLHAKLDGKRIFIERYLQTNVNLIDVLQTTKFGDAALGVGLDKDNHQFKLNLSQGNSVISGSSPESKSNLLTSILVSLAFTHSPEQVEFLAYCDNSHHAIFDLKLLPHFIHPVLQREQAQDLFAIVYAELIRRRRLCARLNAADYINYNQFVSLGVNQQTKSLPKIRPLYVFVDGIGKIMVTLTQTPHDSPNFTLATLIYLIQHGKAYGINFVMVNNDSRLEILQKESLCQHRFELYNLRNRQLKDMKPNEFIYNEQGEQVYNFAQTDELEINNIVNFWDQQVINQVADTNDRGYNVIELVSPEFYRFAVMDEIIFTGKVKDESLGQYLNFSLTGEMYKDIIAELAEQNTLTKRNNKYLVYGSYLNYLDTPLAKTYSIN</sequence>
<dbReference type="Pfam" id="PF01580">
    <property type="entry name" value="FtsK_SpoIIIE"/>
    <property type="match status" value="1"/>
</dbReference>
<feature type="compositionally biased region" description="Basic and acidic residues" evidence="2">
    <location>
        <begin position="1299"/>
        <end position="1322"/>
    </location>
</feature>
<feature type="compositionally biased region" description="Polar residues" evidence="2">
    <location>
        <begin position="1623"/>
        <end position="1644"/>
    </location>
</feature>
<comment type="caution">
    <text evidence="4">The sequence shown here is derived from an EMBL/GenBank/DDBJ whole genome shotgun (WGS) entry which is preliminary data.</text>
</comment>
<protein>
    <recommendedName>
        <fullName evidence="3">FtsK domain-containing protein</fullName>
    </recommendedName>
</protein>
<gene>
    <name evidence="4" type="ORF">CKF58_03840</name>
</gene>
<feature type="region of interest" description="Disordered" evidence="2">
    <location>
        <begin position="482"/>
        <end position="538"/>
    </location>
</feature>
<feature type="compositionally biased region" description="Low complexity" evidence="2">
    <location>
        <begin position="482"/>
        <end position="491"/>
    </location>
</feature>
<feature type="region of interest" description="Disordered" evidence="2">
    <location>
        <begin position="43"/>
        <end position="73"/>
    </location>
</feature>
<keyword evidence="1" id="KW-0175">Coiled coil</keyword>
<feature type="domain" description="FtsK" evidence="3">
    <location>
        <begin position="1881"/>
        <end position="2027"/>
    </location>
</feature>
<evidence type="ECO:0000313" key="5">
    <source>
        <dbReference type="Proteomes" id="UP000265916"/>
    </source>
</evidence>
<dbReference type="InterPro" id="IPR027417">
    <property type="entry name" value="P-loop_NTPase"/>
</dbReference>
<dbReference type="GO" id="GO:0005524">
    <property type="term" value="F:ATP binding"/>
    <property type="evidence" value="ECO:0007669"/>
    <property type="project" value="InterPro"/>
</dbReference>
<feature type="compositionally biased region" description="Basic and acidic residues" evidence="2">
    <location>
        <begin position="1421"/>
        <end position="1434"/>
    </location>
</feature>
<feature type="compositionally biased region" description="Polar residues" evidence="2">
    <location>
        <begin position="1603"/>
        <end position="1613"/>
    </location>
</feature>
<feature type="compositionally biased region" description="Low complexity" evidence="2">
    <location>
        <begin position="153"/>
        <end position="187"/>
    </location>
</feature>
<feature type="compositionally biased region" description="Polar residues" evidence="2">
    <location>
        <begin position="1570"/>
        <end position="1579"/>
    </location>
</feature>
<feature type="region of interest" description="Disordered" evidence="2">
    <location>
        <begin position="1299"/>
        <end position="1325"/>
    </location>
</feature>
<feature type="region of interest" description="Disordered" evidence="2">
    <location>
        <begin position="150"/>
        <end position="192"/>
    </location>
</feature>
<keyword evidence="5" id="KW-1185">Reference proteome</keyword>
<feature type="coiled-coil region" evidence="1">
    <location>
        <begin position="869"/>
        <end position="896"/>
    </location>
</feature>
<dbReference type="GO" id="GO:0003677">
    <property type="term" value="F:DNA binding"/>
    <property type="evidence" value="ECO:0007669"/>
    <property type="project" value="InterPro"/>
</dbReference>
<dbReference type="OrthoDB" id="9807790at2"/>
<dbReference type="EMBL" id="NRJG01000061">
    <property type="protein sequence ID" value="RIY38607.1"/>
    <property type="molecule type" value="Genomic_DNA"/>
</dbReference>
<organism evidence="4 5">
    <name type="scientific">Psittacicella hinzii</name>
    <dbReference type="NCBI Taxonomy" id="2028575"/>
    <lineage>
        <taxon>Bacteria</taxon>
        <taxon>Pseudomonadati</taxon>
        <taxon>Pseudomonadota</taxon>
        <taxon>Gammaproteobacteria</taxon>
        <taxon>Pasteurellales</taxon>
        <taxon>Psittacicellaceae</taxon>
        <taxon>Psittacicella</taxon>
    </lineage>
</organism>
<feature type="compositionally biased region" description="Low complexity" evidence="2">
    <location>
        <begin position="60"/>
        <end position="73"/>
    </location>
</feature>
<feature type="compositionally biased region" description="Polar residues" evidence="2">
    <location>
        <begin position="47"/>
        <end position="59"/>
    </location>
</feature>
<feature type="region of interest" description="Disordered" evidence="2">
    <location>
        <begin position="1397"/>
        <end position="1644"/>
    </location>
</feature>
<feature type="compositionally biased region" description="Polar residues" evidence="2">
    <location>
        <begin position="503"/>
        <end position="538"/>
    </location>
</feature>
<reference evidence="4 5" key="1">
    <citation type="submission" date="2017-08" db="EMBL/GenBank/DDBJ databases">
        <title>Reclassification of Bisgaard taxon 37 and 44.</title>
        <authorList>
            <person name="Christensen H."/>
        </authorList>
    </citation>
    <scope>NUCLEOTIDE SEQUENCE [LARGE SCALE GENOMIC DNA]</scope>
    <source>
        <strain evidence="4 5">111</strain>
    </source>
</reference>
<evidence type="ECO:0000256" key="2">
    <source>
        <dbReference type="SAM" id="MobiDB-lite"/>
    </source>
</evidence>
<dbReference type="InterPro" id="IPR002543">
    <property type="entry name" value="FtsK_dom"/>
</dbReference>
<dbReference type="Proteomes" id="UP000265916">
    <property type="component" value="Unassembled WGS sequence"/>
</dbReference>
<dbReference type="RefSeq" id="WP_119531148.1">
    <property type="nucleotide sequence ID" value="NZ_JBHSSP010000021.1"/>
</dbReference>
<feature type="region of interest" description="Disordered" evidence="2">
    <location>
        <begin position="713"/>
        <end position="736"/>
    </location>
</feature>
<name>A0A3A1YRD2_9GAMM</name>
<accession>A0A3A1YRD2</accession>
<feature type="compositionally biased region" description="Polar residues" evidence="2">
    <location>
        <begin position="1546"/>
        <end position="1563"/>
    </location>
</feature>
<evidence type="ECO:0000256" key="1">
    <source>
        <dbReference type="SAM" id="Coils"/>
    </source>
</evidence>
<evidence type="ECO:0000259" key="3">
    <source>
        <dbReference type="Pfam" id="PF01580"/>
    </source>
</evidence>